<proteinExistence type="predicted"/>
<dbReference type="InterPro" id="IPR009908">
    <property type="entry name" value="Methylamine_util_MauE"/>
</dbReference>
<name>A0A381PN74_9ZZZZ</name>
<comment type="subcellular location">
    <subcellularLocation>
        <location evidence="1">Membrane</location>
        <topology evidence="1">Multi-pass membrane protein</topology>
    </subcellularLocation>
</comment>
<gene>
    <name evidence="7" type="ORF">METZ01_LOCUS20353</name>
</gene>
<keyword evidence="3 5" id="KW-1133">Transmembrane helix</keyword>
<dbReference type="GO" id="GO:0030416">
    <property type="term" value="P:methylamine metabolic process"/>
    <property type="evidence" value="ECO:0007669"/>
    <property type="project" value="InterPro"/>
</dbReference>
<evidence type="ECO:0000256" key="4">
    <source>
        <dbReference type="ARBA" id="ARBA00023136"/>
    </source>
</evidence>
<protein>
    <recommendedName>
        <fullName evidence="6">Methylamine utilisation protein MauE domain-containing protein</fullName>
    </recommendedName>
</protein>
<reference evidence="7" key="1">
    <citation type="submission" date="2018-05" db="EMBL/GenBank/DDBJ databases">
        <authorList>
            <person name="Lanie J.A."/>
            <person name="Ng W.-L."/>
            <person name="Kazmierczak K.M."/>
            <person name="Andrzejewski T.M."/>
            <person name="Davidsen T.M."/>
            <person name="Wayne K.J."/>
            <person name="Tettelin H."/>
            <person name="Glass J.I."/>
            <person name="Rusch D."/>
            <person name="Podicherti R."/>
            <person name="Tsui H.-C.T."/>
            <person name="Winkler M.E."/>
        </authorList>
    </citation>
    <scope>NUCLEOTIDE SEQUENCE</scope>
</reference>
<feature type="transmembrane region" description="Helical" evidence="5">
    <location>
        <begin position="44"/>
        <end position="65"/>
    </location>
</feature>
<sequence>MLDPAIRLIIAVGFTVLLIGAGGHKLTNRIRFGDILEAYKLIPIFLIPASVILLGVLELTLAFAWAVGWNIAWVALMTALLLTLYAVAIIINLIRGRSYIDCGCGFSSSTDRLVERGNIQQLSVTLVVRNGLLVACALLVTLPSTARILGFMDYLGVVTASIAVILLYSSYNQLLTNNNAIKSWRQTNG</sequence>
<dbReference type="Pfam" id="PF07291">
    <property type="entry name" value="MauE"/>
    <property type="match status" value="1"/>
</dbReference>
<evidence type="ECO:0000256" key="1">
    <source>
        <dbReference type="ARBA" id="ARBA00004141"/>
    </source>
</evidence>
<evidence type="ECO:0000259" key="6">
    <source>
        <dbReference type="Pfam" id="PF07291"/>
    </source>
</evidence>
<accession>A0A381PN74</accession>
<feature type="transmembrane region" description="Helical" evidence="5">
    <location>
        <begin position="122"/>
        <end position="142"/>
    </location>
</feature>
<keyword evidence="2 5" id="KW-0812">Transmembrane</keyword>
<feature type="transmembrane region" description="Helical" evidence="5">
    <location>
        <begin position="71"/>
        <end position="91"/>
    </location>
</feature>
<dbReference type="EMBL" id="UINC01001014">
    <property type="protein sequence ID" value="SUZ67499.1"/>
    <property type="molecule type" value="Genomic_DNA"/>
</dbReference>
<dbReference type="AlphaFoldDB" id="A0A381PN74"/>
<evidence type="ECO:0000256" key="3">
    <source>
        <dbReference type="ARBA" id="ARBA00022989"/>
    </source>
</evidence>
<evidence type="ECO:0000313" key="7">
    <source>
        <dbReference type="EMBL" id="SUZ67499.1"/>
    </source>
</evidence>
<feature type="transmembrane region" description="Helical" evidence="5">
    <location>
        <begin position="148"/>
        <end position="168"/>
    </location>
</feature>
<evidence type="ECO:0000256" key="2">
    <source>
        <dbReference type="ARBA" id="ARBA00022692"/>
    </source>
</evidence>
<dbReference type="GO" id="GO:0016020">
    <property type="term" value="C:membrane"/>
    <property type="evidence" value="ECO:0007669"/>
    <property type="project" value="UniProtKB-SubCell"/>
</dbReference>
<feature type="domain" description="Methylamine utilisation protein MauE" evidence="6">
    <location>
        <begin position="6"/>
        <end position="141"/>
    </location>
</feature>
<evidence type="ECO:0000256" key="5">
    <source>
        <dbReference type="SAM" id="Phobius"/>
    </source>
</evidence>
<feature type="transmembrane region" description="Helical" evidence="5">
    <location>
        <begin position="6"/>
        <end position="23"/>
    </location>
</feature>
<organism evidence="7">
    <name type="scientific">marine metagenome</name>
    <dbReference type="NCBI Taxonomy" id="408172"/>
    <lineage>
        <taxon>unclassified sequences</taxon>
        <taxon>metagenomes</taxon>
        <taxon>ecological metagenomes</taxon>
    </lineage>
</organism>
<keyword evidence="4 5" id="KW-0472">Membrane</keyword>